<evidence type="ECO:0000313" key="2">
    <source>
        <dbReference type="Proteomes" id="UP000790377"/>
    </source>
</evidence>
<dbReference type="EMBL" id="MU269342">
    <property type="protein sequence ID" value="KAH7902978.1"/>
    <property type="molecule type" value="Genomic_DNA"/>
</dbReference>
<reference evidence="1" key="1">
    <citation type="journal article" date="2021" name="New Phytol.">
        <title>Evolutionary innovations through gain and loss of genes in the ectomycorrhizal Boletales.</title>
        <authorList>
            <person name="Wu G."/>
            <person name="Miyauchi S."/>
            <person name="Morin E."/>
            <person name="Kuo A."/>
            <person name="Drula E."/>
            <person name="Varga T."/>
            <person name="Kohler A."/>
            <person name="Feng B."/>
            <person name="Cao Y."/>
            <person name="Lipzen A."/>
            <person name="Daum C."/>
            <person name="Hundley H."/>
            <person name="Pangilinan J."/>
            <person name="Johnson J."/>
            <person name="Barry K."/>
            <person name="LaButti K."/>
            <person name="Ng V."/>
            <person name="Ahrendt S."/>
            <person name="Min B."/>
            <person name="Choi I.G."/>
            <person name="Park H."/>
            <person name="Plett J.M."/>
            <person name="Magnuson J."/>
            <person name="Spatafora J.W."/>
            <person name="Nagy L.G."/>
            <person name="Henrissat B."/>
            <person name="Grigoriev I.V."/>
            <person name="Yang Z.L."/>
            <person name="Xu J."/>
            <person name="Martin F.M."/>
        </authorList>
    </citation>
    <scope>NUCLEOTIDE SEQUENCE</scope>
    <source>
        <strain evidence="1">ATCC 28755</strain>
    </source>
</reference>
<keyword evidence="2" id="KW-1185">Reference proteome</keyword>
<evidence type="ECO:0000313" key="1">
    <source>
        <dbReference type="EMBL" id="KAH7902978.1"/>
    </source>
</evidence>
<sequence>VDAGWRKTQVSIEVPFSRTTSQPGVQSYLAAQLYHRSLVEVIKEKLANATDNGQFHYEPYQLRWKAPHLPDEVNIHGELYTSPAFMDSHRALQDSPREPDCNLERVVVALMFWSDATHLTSFGETQLWPVYLYFGNESKYRRCKPSCNLSNHVAYFQKLPASFKDFVCQHTNGKGASHRCMTHCHRELFQAQWEVLLNNEFLEAYEHGIVIECCDGILRRFYPRIFTYSADYPEKILIATIRHLGGCPCPRCLIPMTCVRDLGRPSDRQQRMTLERSDCSRQRLVSIARTLIYDQNYGVDSAAVENLLKGHSWVPNSNVFSDRLSVFGFHVFRALVVDLLHEVELGVWRALLIHLLRILEALDKDLIHELDRRYRLVPTFGQSTIRRFKSNTSELKNMAARNFEDLLQCSIPVFDGLFPCAQNTHVLQLLFTLAHWHGLAKLRMHSDLTLNILDTLTTTLGDQFRNFDTGICSLYTTREFTHEMNARTHRQAKAASQQANNSKKPEPSAAKSQRREVKFNLMTYKFHALGDYVTCIKRFGTTDSYSTELGELEHRVGKARYHRTDRKTFVRQLAQIERRQARIRRIKKRLQSQPQPIENDNVAPDPRMHYQIGGSEKFFDDIGHFLRSHAGDPAIQNYLPQLKHHLFQRRISRVGESHSGQVLAEDINQVLFHRNR</sequence>
<accession>A0ACB7ZQ80</accession>
<organism evidence="1 2">
    <name type="scientific">Hygrophoropsis aurantiaca</name>
    <dbReference type="NCBI Taxonomy" id="72124"/>
    <lineage>
        <taxon>Eukaryota</taxon>
        <taxon>Fungi</taxon>
        <taxon>Dikarya</taxon>
        <taxon>Basidiomycota</taxon>
        <taxon>Agaricomycotina</taxon>
        <taxon>Agaricomycetes</taxon>
        <taxon>Agaricomycetidae</taxon>
        <taxon>Boletales</taxon>
        <taxon>Coniophorineae</taxon>
        <taxon>Hygrophoropsidaceae</taxon>
        <taxon>Hygrophoropsis</taxon>
    </lineage>
</organism>
<feature type="non-terminal residue" evidence="1">
    <location>
        <position position="676"/>
    </location>
</feature>
<dbReference type="Proteomes" id="UP000790377">
    <property type="component" value="Unassembled WGS sequence"/>
</dbReference>
<proteinExistence type="predicted"/>
<feature type="non-terminal residue" evidence="1">
    <location>
        <position position="1"/>
    </location>
</feature>
<comment type="caution">
    <text evidence="1">The sequence shown here is derived from an EMBL/GenBank/DDBJ whole genome shotgun (WGS) entry which is preliminary data.</text>
</comment>
<name>A0ACB7ZQ80_9AGAM</name>
<protein>
    <submittedName>
        <fullName evidence="1">Uncharacterized protein</fullName>
    </submittedName>
</protein>
<gene>
    <name evidence="1" type="ORF">BJ138DRAFT_236039</name>
</gene>